<dbReference type="AlphaFoldDB" id="A0ABC8JNM3"/>
<reference evidence="1 2" key="1">
    <citation type="submission" date="2022-03" db="EMBL/GenBank/DDBJ databases">
        <authorList>
            <person name="Macdonald S."/>
            <person name="Ahmed S."/>
            <person name="Newling K."/>
        </authorList>
    </citation>
    <scope>NUCLEOTIDE SEQUENCE [LARGE SCALE GENOMIC DNA]</scope>
</reference>
<gene>
    <name evidence="1" type="ORF">ERUC_LOCUS11652</name>
</gene>
<dbReference type="Proteomes" id="UP001642260">
    <property type="component" value="Unassembled WGS sequence"/>
</dbReference>
<proteinExistence type="predicted"/>
<evidence type="ECO:0000313" key="2">
    <source>
        <dbReference type="Proteomes" id="UP001642260"/>
    </source>
</evidence>
<sequence length="93" mass="10185">MMRFLGNTLAKSCGKGRLKGRDFSTVVDNKVGIRAGSKVVGYVYKGAFCGFGYVIGGLTTSSVSKQVQETEESLLGELKRWDEKEAERFPSPE</sequence>
<keyword evidence="2" id="KW-1185">Reference proteome</keyword>
<evidence type="ECO:0000313" key="1">
    <source>
        <dbReference type="EMBL" id="CAH8329590.1"/>
    </source>
</evidence>
<protein>
    <submittedName>
        <fullName evidence="1">Uncharacterized protein</fullName>
    </submittedName>
</protein>
<name>A0ABC8JNM3_ERUVS</name>
<dbReference type="EMBL" id="CAKOAT010110710">
    <property type="protein sequence ID" value="CAH8329590.1"/>
    <property type="molecule type" value="Genomic_DNA"/>
</dbReference>
<comment type="caution">
    <text evidence="1">The sequence shown here is derived from an EMBL/GenBank/DDBJ whole genome shotgun (WGS) entry which is preliminary data.</text>
</comment>
<organism evidence="1 2">
    <name type="scientific">Eruca vesicaria subsp. sativa</name>
    <name type="common">Garden rocket</name>
    <name type="synonym">Eruca sativa</name>
    <dbReference type="NCBI Taxonomy" id="29727"/>
    <lineage>
        <taxon>Eukaryota</taxon>
        <taxon>Viridiplantae</taxon>
        <taxon>Streptophyta</taxon>
        <taxon>Embryophyta</taxon>
        <taxon>Tracheophyta</taxon>
        <taxon>Spermatophyta</taxon>
        <taxon>Magnoliopsida</taxon>
        <taxon>eudicotyledons</taxon>
        <taxon>Gunneridae</taxon>
        <taxon>Pentapetalae</taxon>
        <taxon>rosids</taxon>
        <taxon>malvids</taxon>
        <taxon>Brassicales</taxon>
        <taxon>Brassicaceae</taxon>
        <taxon>Brassiceae</taxon>
        <taxon>Eruca</taxon>
    </lineage>
</organism>
<accession>A0ABC8JNM3</accession>